<evidence type="ECO:0000313" key="1">
    <source>
        <dbReference type="EMBL" id="MFC2967339.1"/>
    </source>
</evidence>
<name>A0ABV7ADC7_9RHOB</name>
<keyword evidence="2" id="KW-1185">Reference proteome</keyword>
<evidence type="ECO:0000313" key="2">
    <source>
        <dbReference type="Proteomes" id="UP001595443"/>
    </source>
</evidence>
<accession>A0ABV7ADC7</accession>
<dbReference type="EMBL" id="JBHRSK010000004">
    <property type="protein sequence ID" value="MFC2967339.1"/>
    <property type="molecule type" value="Genomic_DNA"/>
</dbReference>
<gene>
    <name evidence="1" type="ORF">ACFOES_04465</name>
</gene>
<organism evidence="1 2">
    <name type="scientific">Acidimangrovimonas pyrenivorans</name>
    <dbReference type="NCBI Taxonomy" id="2030798"/>
    <lineage>
        <taxon>Bacteria</taxon>
        <taxon>Pseudomonadati</taxon>
        <taxon>Pseudomonadota</taxon>
        <taxon>Alphaproteobacteria</taxon>
        <taxon>Rhodobacterales</taxon>
        <taxon>Paracoccaceae</taxon>
        <taxon>Acidimangrovimonas</taxon>
    </lineage>
</organism>
<dbReference type="Proteomes" id="UP001595443">
    <property type="component" value="Unassembled WGS sequence"/>
</dbReference>
<dbReference type="RefSeq" id="WP_377831975.1">
    <property type="nucleotide sequence ID" value="NZ_JBHRSK010000004.1"/>
</dbReference>
<comment type="caution">
    <text evidence="1">The sequence shown here is derived from an EMBL/GenBank/DDBJ whole genome shotgun (WGS) entry which is preliminary data.</text>
</comment>
<proteinExistence type="predicted"/>
<sequence length="46" mass="5250">MKRNLSVEKVEGAMDKVITPEDRSLGEIFTRENDKRCPAFAVIHAF</sequence>
<protein>
    <submittedName>
        <fullName evidence="1">Uncharacterized protein</fullName>
    </submittedName>
</protein>
<reference evidence="2" key="1">
    <citation type="journal article" date="2019" name="Int. J. Syst. Evol. Microbiol.">
        <title>The Global Catalogue of Microorganisms (GCM) 10K type strain sequencing project: providing services to taxonomists for standard genome sequencing and annotation.</title>
        <authorList>
            <consortium name="The Broad Institute Genomics Platform"/>
            <consortium name="The Broad Institute Genome Sequencing Center for Infectious Disease"/>
            <person name="Wu L."/>
            <person name="Ma J."/>
        </authorList>
    </citation>
    <scope>NUCLEOTIDE SEQUENCE [LARGE SCALE GENOMIC DNA]</scope>
    <source>
        <strain evidence="2">KCTC 62192</strain>
    </source>
</reference>